<dbReference type="OrthoDB" id="1264301at2"/>
<dbReference type="Pfam" id="PF09926">
    <property type="entry name" value="DUF2158"/>
    <property type="match status" value="1"/>
</dbReference>
<evidence type="ECO:0000313" key="2">
    <source>
        <dbReference type="Proteomes" id="UP000186744"/>
    </source>
</evidence>
<keyword evidence="2" id="KW-1185">Reference proteome</keyword>
<gene>
    <name evidence="1" type="ORF">SAMN05421786_10932</name>
</gene>
<dbReference type="InterPro" id="IPR019226">
    <property type="entry name" value="DUF2158"/>
</dbReference>
<accession>A0A1N7QDY8</accession>
<dbReference type="AlphaFoldDB" id="A0A1N7QDY8"/>
<reference evidence="2" key="1">
    <citation type="submission" date="2017-01" db="EMBL/GenBank/DDBJ databases">
        <authorList>
            <person name="Varghese N."/>
            <person name="Submissions S."/>
        </authorList>
    </citation>
    <scope>NUCLEOTIDE SEQUENCE [LARGE SCALE GENOMIC DNA]</scope>
    <source>
        <strain evidence="2">DSM 18017</strain>
    </source>
</reference>
<evidence type="ECO:0000313" key="1">
    <source>
        <dbReference type="EMBL" id="SIT20969.1"/>
    </source>
</evidence>
<sequence length="56" mass="6381">MEGILKRGDIVTLKSGSPIMTVKYKLQDGSWKCSWFDSNNELKEGTFTEEQLIISK</sequence>
<organism evidence="1 2">
    <name type="scientific">Chryseobacterium ureilyticum</name>
    <dbReference type="NCBI Taxonomy" id="373668"/>
    <lineage>
        <taxon>Bacteria</taxon>
        <taxon>Pseudomonadati</taxon>
        <taxon>Bacteroidota</taxon>
        <taxon>Flavobacteriia</taxon>
        <taxon>Flavobacteriales</taxon>
        <taxon>Weeksellaceae</taxon>
        <taxon>Chryseobacterium group</taxon>
        <taxon>Chryseobacterium</taxon>
    </lineage>
</organism>
<proteinExistence type="predicted"/>
<name>A0A1N7QDY8_9FLAO</name>
<dbReference type="RefSeq" id="WP_084184603.1">
    <property type="nucleotide sequence ID" value="NZ_FTOL01000009.1"/>
</dbReference>
<protein>
    <submittedName>
        <fullName evidence="1">Uncharacterized conserved protein YodC, DUF2158 family</fullName>
    </submittedName>
</protein>
<dbReference type="EMBL" id="FTOL01000009">
    <property type="protein sequence ID" value="SIT20969.1"/>
    <property type="molecule type" value="Genomic_DNA"/>
</dbReference>
<dbReference type="Proteomes" id="UP000186744">
    <property type="component" value="Unassembled WGS sequence"/>
</dbReference>